<keyword evidence="4" id="KW-1185">Reference proteome</keyword>
<gene>
    <name evidence="3" type="ORF">O181_058594</name>
</gene>
<feature type="domain" description="Integrase catalytic" evidence="2">
    <location>
        <begin position="90"/>
        <end position="173"/>
    </location>
</feature>
<evidence type="ECO:0000313" key="3">
    <source>
        <dbReference type="EMBL" id="MBW0518879.1"/>
    </source>
</evidence>
<dbReference type="InterPro" id="IPR050951">
    <property type="entry name" value="Retrovirus_Pol_polyprotein"/>
</dbReference>
<sequence>MTVPSQGTCLRKEQGKKSKPVYGGQCGKKDVSEYCKTCGRCHKKNKFTGKRLGIMINIQEPSTPWEIVHMDLVTGLPPGGDKIYNAGLGIFDSDKDPKFTSELWKNLHHLFGTKLRFSTAYHPQTNGLAESMIQTLEDMVKRIWAYGLELKDCDRLIHDWCTLLPEVELAYKT</sequence>
<dbReference type="AlphaFoldDB" id="A0A9Q3ECM7"/>
<evidence type="ECO:0000259" key="2">
    <source>
        <dbReference type="PROSITE" id="PS50994"/>
    </source>
</evidence>
<organism evidence="3 4">
    <name type="scientific">Austropuccinia psidii MF-1</name>
    <dbReference type="NCBI Taxonomy" id="1389203"/>
    <lineage>
        <taxon>Eukaryota</taxon>
        <taxon>Fungi</taxon>
        <taxon>Dikarya</taxon>
        <taxon>Basidiomycota</taxon>
        <taxon>Pucciniomycotina</taxon>
        <taxon>Pucciniomycetes</taxon>
        <taxon>Pucciniales</taxon>
        <taxon>Sphaerophragmiaceae</taxon>
        <taxon>Austropuccinia</taxon>
    </lineage>
</organism>
<dbReference type="EMBL" id="AVOT02026947">
    <property type="protein sequence ID" value="MBW0518879.1"/>
    <property type="molecule type" value="Genomic_DNA"/>
</dbReference>
<keyword evidence="1" id="KW-0694">RNA-binding</keyword>
<evidence type="ECO:0000313" key="4">
    <source>
        <dbReference type="Proteomes" id="UP000765509"/>
    </source>
</evidence>
<dbReference type="InterPro" id="IPR012337">
    <property type="entry name" value="RNaseH-like_sf"/>
</dbReference>
<dbReference type="GO" id="GO:0015074">
    <property type="term" value="P:DNA integration"/>
    <property type="evidence" value="ECO:0007669"/>
    <property type="project" value="InterPro"/>
</dbReference>
<dbReference type="InterPro" id="IPR001584">
    <property type="entry name" value="Integrase_cat-core"/>
</dbReference>
<dbReference type="PANTHER" id="PTHR37984">
    <property type="entry name" value="PROTEIN CBG26694"/>
    <property type="match status" value="1"/>
</dbReference>
<dbReference type="SUPFAM" id="SSF53098">
    <property type="entry name" value="Ribonuclease H-like"/>
    <property type="match status" value="1"/>
</dbReference>
<dbReference type="Gene3D" id="3.30.420.10">
    <property type="entry name" value="Ribonuclease H-like superfamily/Ribonuclease H"/>
    <property type="match status" value="1"/>
</dbReference>
<dbReference type="InterPro" id="IPR036397">
    <property type="entry name" value="RNaseH_sf"/>
</dbReference>
<reference evidence="3" key="1">
    <citation type="submission" date="2021-03" db="EMBL/GenBank/DDBJ databases">
        <title>Draft genome sequence of rust myrtle Austropuccinia psidii MF-1, a brazilian biotype.</title>
        <authorList>
            <person name="Quecine M.C."/>
            <person name="Pachon D.M.R."/>
            <person name="Bonatelli M.L."/>
            <person name="Correr F.H."/>
            <person name="Franceschini L.M."/>
            <person name="Leite T.F."/>
            <person name="Margarido G.R.A."/>
            <person name="Almeida C.A."/>
            <person name="Ferrarezi J.A."/>
            <person name="Labate C.A."/>
        </authorList>
    </citation>
    <scope>NUCLEOTIDE SEQUENCE</scope>
    <source>
        <strain evidence="3">MF-1</strain>
    </source>
</reference>
<dbReference type="GO" id="GO:0003723">
    <property type="term" value="F:RNA binding"/>
    <property type="evidence" value="ECO:0007669"/>
    <property type="project" value="UniProtKB-KW"/>
</dbReference>
<dbReference type="PROSITE" id="PS50994">
    <property type="entry name" value="INTEGRASE"/>
    <property type="match status" value="1"/>
</dbReference>
<dbReference type="PANTHER" id="PTHR37984:SF5">
    <property type="entry name" value="PROTEIN NYNRIN-LIKE"/>
    <property type="match status" value="1"/>
</dbReference>
<protein>
    <recommendedName>
        <fullName evidence="2">Integrase catalytic domain-containing protein</fullName>
    </recommendedName>
</protein>
<dbReference type="Proteomes" id="UP000765509">
    <property type="component" value="Unassembled WGS sequence"/>
</dbReference>
<comment type="caution">
    <text evidence="3">The sequence shown here is derived from an EMBL/GenBank/DDBJ whole genome shotgun (WGS) entry which is preliminary data.</text>
</comment>
<proteinExistence type="predicted"/>
<dbReference type="GO" id="GO:0005634">
    <property type="term" value="C:nucleus"/>
    <property type="evidence" value="ECO:0007669"/>
    <property type="project" value="UniProtKB-ARBA"/>
</dbReference>
<evidence type="ECO:0000256" key="1">
    <source>
        <dbReference type="ARBA" id="ARBA00022884"/>
    </source>
</evidence>
<name>A0A9Q3ECM7_9BASI</name>
<accession>A0A9Q3ECM7</accession>